<accession>A0A1H3XMU7</accession>
<evidence type="ECO:0000313" key="14">
    <source>
        <dbReference type="Proteomes" id="UP000242469"/>
    </source>
</evidence>
<comment type="catalytic activity">
    <reaction evidence="9 10">
        <text>(R)-pantoate + NADP(+) = 2-dehydropantoate + NADPH + H(+)</text>
        <dbReference type="Rhea" id="RHEA:16233"/>
        <dbReference type="ChEBI" id="CHEBI:11561"/>
        <dbReference type="ChEBI" id="CHEBI:15378"/>
        <dbReference type="ChEBI" id="CHEBI:15980"/>
        <dbReference type="ChEBI" id="CHEBI:57783"/>
        <dbReference type="ChEBI" id="CHEBI:58349"/>
        <dbReference type="EC" id="1.1.1.169"/>
    </reaction>
</comment>
<sequence>MHWYILGAGAIGRLWACLFEHGSVPTTLMLRDKAALKSWQHGNSIELHESGQVQRCSPKAETINNPNPIRHLLVTTKAYDTLTALRAIQHRLQPDCQIVLLQNGMGQQQAVLDLLPDCQLWAATTTAGAWREPPNRLHSISRGETLIGPLTPASSVLPDGWDRLPLTLTGCNEILPVLWRKLAINCAINPLSALENCRNGELLHNQHRLQLLRQVCTEVEQVAAAAGITLFTEPLHQQAEAVAHATGDNLSSMLQDIRHKRQTEIEQITGYLCHRASEYGIATPLNTALLHQIRTLTMEREHRND</sequence>
<evidence type="ECO:0000256" key="9">
    <source>
        <dbReference type="ARBA" id="ARBA00048793"/>
    </source>
</evidence>
<comment type="similarity">
    <text evidence="2 10">Belongs to the ketopantoate reductase family.</text>
</comment>
<dbReference type="Gene3D" id="1.10.1040.10">
    <property type="entry name" value="N-(1-d-carboxylethyl)-l-norvaline Dehydrogenase, domain 2"/>
    <property type="match status" value="1"/>
</dbReference>
<protein>
    <recommendedName>
        <fullName evidence="4 10">2-dehydropantoate 2-reductase</fullName>
        <ecNumber evidence="3 10">1.1.1.169</ecNumber>
    </recommendedName>
    <alternativeName>
        <fullName evidence="8 10">Ketopantoate reductase</fullName>
    </alternativeName>
</protein>
<keyword evidence="14" id="KW-1185">Reference proteome</keyword>
<dbReference type="SUPFAM" id="SSF51735">
    <property type="entry name" value="NAD(P)-binding Rossmann-fold domains"/>
    <property type="match status" value="1"/>
</dbReference>
<evidence type="ECO:0000313" key="13">
    <source>
        <dbReference type="EMBL" id="SEA00560.1"/>
    </source>
</evidence>
<dbReference type="UniPathway" id="UPA00028">
    <property type="reaction ID" value="UER00004"/>
</dbReference>
<dbReference type="InterPro" id="IPR013332">
    <property type="entry name" value="KPR_N"/>
</dbReference>
<evidence type="ECO:0000256" key="5">
    <source>
        <dbReference type="ARBA" id="ARBA00022655"/>
    </source>
</evidence>
<dbReference type="Pfam" id="PF02558">
    <property type="entry name" value="ApbA"/>
    <property type="match status" value="1"/>
</dbReference>
<proteinExistence type="inferred from homology"/>
<keyword evidence="6 10" id="KW-0521">NADP</keyword>
<dbReference type="PANTHER" id="PTHR43765:SF2">
    <property type="entry name" value="2-DEHYDROPANTOATE 2-REDUCTASE"/>
    <property type="match status" value="1"/>
</dbReference>
<dbReference type="Gene3D" id="3.40.50.720">
    <property type="entry name" value="NAD(P)-binding Rossmann-like Domain"/>
    <property type="match status" value="1"/>
</dbReference>
<dbReference type="InterPro" id="IPR050838">
    <property type="entry name" value="Ketopantoate_reductase"/>
</dbReference>
<dbReference type="InterPro" id="IPR013752">
    <property type="entry name" value="KPA_reductase"/>
</dbReference>
<dbReference type="PANTHER" id="PTHR43765">
    <property type="entry name" value="2-DEHYDROPANTOATE 2-REDUCTASE-RELATED"/>
    <property type="match status" value="1"/>
</dbReference>
<reference evidence="14" key="1">
    <citation type="submission" date="2016-10" db="EMBL/GenBank/DDBJ databases">
        <authorList>
            <person name="Varghese N."/>
            <person name="Submissions S."/>
        </authorList>
    </citation>
    <scope>NUCLEOTIDE SEQUENCE [LARGE SCALE GENOMIC DNA]</scope>
    <source>
        <strain evidence="14">DSM 11526</strain>
    </source>
</reference>
<dbReference type="GO" id="GO:0008677">
    <property type="term" value="F:2-dehydropantoate 2-reductase activity"/>
    <property type="evidence" value="ECO:0007669"/>
    <property type="project" value="UniProtKB-EC"/>
</dbReference>
<dbReference type="InterPro" id="IPR003710">
    <property type="entry name" value="ApbA"/>
</dbReference>
<gene>
    <name evidence="13" type="ORF">SAMN02745729_101200</name>
</gene>
<dbReference type="EMBL" id="FNRJ01000001">
    <property type="protein sequence ID" value="SEA00560.1"/>
    <property type="molecule type" value="Genomic_DNA"/>
</dbReference>
<dbReference type="OrthoDB" id="6530772at2"/>
<comment type="function">
    <text evidence="10">Catalyzes the NADPH-dependent reduction of ketopantoate into pantoic acid.</text>
</comment>
<dbReference type="Proteomes" id="UP000242469">
    <property type="component" value="Unassembled WGS sequence"/>
</dbReference>
<dbReference type="InterPro" id="IPR013328">
    <property type="entry name" value="6PGD_dom2"/>
</dbReference>
<evidence type="ECO:0000256" key="7">
    <source>
        <dbReference type="ARBA" id="ARBA00023002"/>
    </source>
</evidence>
<evidence type="ECO:0000256" key="1">
    <source>
        <dbReference type="ARBA" id="ARBA00004994"/>
    </source>
</evidence>
<evidence type="ECO:0000256" key="6">
    <source>
        <dbReference type="ARBA" id="ARBA00022857"/>
    </source>
</evidence>
<evidence type="ECO:0000256" key="4">
    <source>
        <dbReference type="ARBA" id="ARBA00019465"/>
    </source>
</evidence>
<evidence type="ECO:0000259" key="12">
    <source>
        <dbReference type="Pfam" id="PF08546"/>
    </source>
</evidence>
<comment type="pathway">
    <text evidence="1 10">Cofactor biosynthesis; (R)-pantothenate biosynthesis; (R)-pantoate from 3-methyl-2-oxobutanoate: step 2/2.</text>
</comment>
<evidence type="ECO:0000256" key="10">
    <source>
        <dbReference type="RuleBase" id="RU362068"/>
    </source>
</evidence>
<dbReference type="AlphaFoldDB" id="A0A1H3XMU7"/>
<dbReference type="STRING" id="1122198.SAMN02745729_101200"/>
<organism evidence="13 14">
    <name type="scientific">Marinobacterium iners DSM 11526</name>
    <dbReference type="NCBI Taxonomy" id="1122198"/>
    <lineage>
        <taxon>Bacteria</taxon>
        <taxon>Pseudomonadati</taxon>
        <taxon>Pseudomonadota</taxon>
        <taxon>Gammaproteobacteria</taxon>
        <taxon>Oceanospirillales</taxon>
        <taxon>Oceanospirillaceae</taxon>
        <taxon>Marinobacterium</taxon>
    </lineage>
</organism>
<dbReference type="GO" id="GO:0015940">
    <property type="term" value="P:pantothenate biosynthetic process"/>
    <property type="evidence" value="ECO:0007669"/>
    <property type="project" value="UniProtKB-UniPathway"/>
</dbReference>
<feature type="domain" description="Ketopantoate reductase N-terminal" evidence="11">
    <location>
        <begin position="3"/>
        <end position="150"/>
    </location>
</feature>
<dbReference type="FunFam" id="1.10.1040.10:FF:000017">
    <property type="entry name" value="2-dehydropantoate 2-reductase"/>
    <property type="match status" value="1"/>
</dbReference>
<feature type="domain" description="Ketopantoate reductase C-terminal" evidence="12">
    <location>
        <begin position="174"/>
        <end position="295"/>
    </location>
</feature>
<keyword evidence="7 10" id="KW-0560">Oxidoreductase</keyword>
<evidence type="ECO:0000256" key="8">
    <source>
        <dbReference type="ARBA" id="ARBA00032024"/>
    </source>
</evidence>
<dbReference type="Pfam" id="PF08546">
    <property type="entry name" value="ApbA_C"/>
    <property type="match status" value="1"/>
</dbReference>
<dbReference type="SUPFAM" id="SSF48179">
    <property type="entry name" value="6-phosphogluconate dehydrogenase C-terminal domain-like"/>
    <property type="match status" value="1"/>
</dbReference>
<evidence type="ECO:0000256" key="3">
    <source>
        <dbReference type="ARBA" id="ARBA00013014"/>
    </source>
</evidence>
<dbReference type="InterPro" id="IPR008927">
    <property type="entry name" value="6-PGluconate_DH-like_C_sf"/>
</dbReference>
<dbReference type="GO" id="GO:0050661">
    <property type="term" value="F:NADP binding"/>
    <property type="evidence" value="ECO:0007669"/>
    <property type="project" value="TreeGrafter"/>
</dbReference>
<name>A0A1H3XMU7_9GAMM</name>
<dbReference type="InterPro" id="IPR036291">
    <property type="entry name" value="NAD(P)-bd_dom_sf"/>
</dbReference>
<dbReference type="RefSeq" id="WP_091821681.1">
    <property type="nucleotide sequence ID" value="NZ_FNRJ01000001.1"/>
</dbReference>
<dbReference type="NCBIfam" id="TIGR00745">
    <property type="entry name" value="apbA_panE"/>
    <property type="match status" value="1"/>
</dbReference>
<evidence type="ECO:0000256" key="2">
    <source>
        <dbReference type="ARBA" id="ARBA00007870"/>
    </source>
</evidence>
<keyword evidence="5 10" id="KW-0566">Pantothenate biosynthesis</keyword>
<dbReference type="EC" id="1.1.1.169" evidence="3 10"/>
<dbReference type="GO" id="GO:0005737">
    <property type="term" value="C:cytoplasm"/>
    <property type="evidence" value="ECO:0007669"/>
    <property type="project" value="TreeGrafter"/>
</dbReference>
<evidence type="ECO:0000259" key="11">
    <source>
        <dbReference type="Pfam" id="PF02558"/>
    </source>
</evidence>